<name>A0ABV2AW41_9EUKA</name>
<gene>
    <name evidence="1" type="ORF">MHBO_005213</name>
</gene>
<evidence type="ECO:0000313" key="1">
    <source>
        <dbReference type="EMBL" id="MES1923609.1"/>
    </source>
</evidence>
<keyword evidence="2" id="KW-1185">Reference proteome</keyword>
<accession>A0ABV2AW41</accession>
<comment type="caution">
    <text evidence="1">The sequence shown here is derived from an EMBL/GenBank/DDBJ whole genome shotgun (WGS) entry which is preliminary data.</text>
</comment>
<reference evidence="1 2" key="1">
    <citation type="journal article" date="2024" name="BMC Biol.">
        <title>Comparative genomics of Ascetosporea gives new insight into the evolutionary basis for animal parasitism in Rhizaria.</title>
        <authorList>
            <person name="Hiltunen Thoren M."/>
            <person name="Onut-Brannstrom I."/>
            <person name="Alfjorden A."/>
            <person name="Peckova H."/>
            <person name="Swords F."/>
            <person name="Hooper C."/>
            <person name="Holzer A.S."/>
            <person name="Bass D."/>
            <person name="Burki F."/>
        </authorList>
    </citation>
    <scope>NUCLEOTIDE SEQUENCE [LARGE SCALE GENOMIC DNA]</scope>
    <source>
        <strain evidence="1">20-A016</strain>
    </source>
</reference>
<evidence type="ECO:0008006" key="3">
    <source>
        <dbReference type="Google" id="ProtNLM"/>
    </source>
</evidence>
<feature type="non-terminal residue" evidence="1">
    <location>
        <position position="1"/>
    </location>
</feature>
<protein>
    <recommendedName>
        <fullName evidence="3">Endonuclease III</fullName>
    </recommendedName>
</protein>
<sequence length="81" mass="8978">SGKDIDVATTPTPLWKPHDHEKEMVEELSIDGLVRAVCGKHDHQCNDCPIGSKRNGGGMDCEGFRKTYPATAIEIMRKELI</sequence>
<proteinExistence type="predicted"/>
<evidence type="ECO:0000313" key="2">
    <source>
        <dbReference type="Proteomes" id="UP001439008"/>
    </source>
</evidence>
<dbReference type="EMBL" id="JBDODL010007177">
    <property type="protein sequence ID" value="MES1923609.1"/>
    <property type="molecule type" value="Genomic_DNA"/>
</dbReference>
<organism evidence="1 2">
    <name type="scientific">Bonamia ostreae</name>
    <dbReference type="NCBI Taxonomy" id="126728"/>
    <lineage>
        <taxon>Eukaryota</taxon>
        <taxon>Sar</taxon>
        <taxon>Rhizaria</taxon>
        <taxon>Endomyxa</taxon>
        <taxon>Ascetosporea</taxon>
        <taxon>Haplosporida</taxon>
        <taxon>Bonamia</taxon>
    </lineage>
</organism>
<dbReference type="Proteomes" id="UP001439008">
    <property type="component" value="Unassembled WGS sequence"/>
</dbReference>